<name>A0ABX8Z8N8_9NEIS</name>
<keyword evidence="3" id="KW-1185">Reference proteome</keyword>
<reference evidence="2 3" key="1">
    <citation type="submission" date="2021-08" db="EMBL/GenBank/DDBJ databases">
        <title>complete genome sequencing of Deefgea sp. D25.</title>
        <authorList>
            <person name="Bae J.-W."/>
            <person name="Gim D.-H."/>
        </authorList>
    </citation>
    <scope>NUCLEOTIDE SEQUENCE [LARGE SCALE GENOMIC DNA]</scope>
    <source>
        <strain evidence="2 3">D25</strain>
    </source>
</reference>
<sequence>MKILNYLLLLIPAICPGTSATAATFEIKPQIFNGTGADSFCDALRQEIRTSALAAAKAEAKILTETQIKALQNSACTFTNRIVQRNGRYDINYHIAAIRVPTSRKNESNLYVFITSSQGFSTSGFPPKAKAEPGITTGSYYGAYNLMSAFTKTYVGPYASTLSYVKAPPQDSSVTTSSAATASVGGSVNVSGNGLNAQIDIGYSHSTTRISSNGDYDRTQNFFESIDNKRYLVTRLTPSIGAPLLGAVSSVIQTGKGAGAVSKVLTGNWTPDLSTIYVIEGIDEKLHNNFPVVIRTGAQLMQAEKYKRCTAVSSPFGGGAMWWNCDTSTYRELYNNKVEDVTELSITTTPDNDSGLVLNIE</sequence>
<protein>
    <submittedName>
        <fullName evidence="2">Uncharacterized protein</fullName>
    </submittedName>
</protein>
<organism evidence="2 3">
    <name type="scientific">Deefgea tanakiae</name>
    <dbReference type="NCBI Taxonomy" id="2865840"/>
    <lineage>
        <taxon>Bacteria</taxon>
        <taxon>Pseudomonadati</taxon>
        <taxon>Pseudomonadota</taxon>
        <taxon>Betaproteobacteria</taxon>
        <taxon>Neisseriales</taxon>
        <taxon>Chitinibacteraceae</taxon>
        <taxon>Deefgea</taxon>
    </lineage>
</organism>
<dbReference type="Proteomes" id="UP000825679">
    <property type="component" value="Chromosome"/>
</dbReference>
<evidence type="ECO:0000256" key="1">
    <source>
        <dbReference type="SAM" id="SignalP"/>
    </source>
</evidence>
<feature type="signal peptide" evidence="1">
    <location>
        <begin position="1"/>
        <end position="22"/>
    </location>
</feature>
<accession>A0ABX8Z8N8</accession>
<proteinExistence type="predicted"/>
<evidence type="ECO:0000313" key="2">
    <source>
        <dbReference type="EMBL" id="QZA78926.1"/>
    </source>
</evidence>
<dbReference type="EMBL" id="CP081150">
    <property type="protein sequence ID" value="QZA78926.1"/>
    <property type="molecule type" value="Genomic_DNA"/>
</dbReference>
<evidence type="ECO:0000313" key="3">
    <source>
        <dbReference type="Proteomes" id="UP000825679"/>
    </source>
</evidence>
<dbReference type="RefSeq" id="WP_221007445.1">
    <property type="nucleotide sequence ID" value="NZ_CP081150.1"/>
</dbReference>
<gene>
    <name evidence="2" type="ORF">K4H28_05875</name>
</gene>
<keyword evidence="1" id="KW-0732">Signal</keyword>
<feature type="chain" id="PRO_5045698845" evidence="1">
    <location>
        <begin position="23"/>
        <end position="361"/>
    </location>
</feature>